<protein>
    <recommendedName>
        <fullName evidence="1">Pyrrolo-quinoline quinone repeat domain-containing protein</fullName>
    </recommendedName>
</protein>
<feature type="domain" description="Pyrrolo-quinoline quinone repeat" evidence="1">
    <location>
        <begin position="113"/>
        <end position="225"/>
    </location>
</feature>
<evidence type="ECO:0000313" key="2">
    <source>
        <dbReference type="EMBL" id="OGY36797.1"/>
    </source>
</evidence>
<dbReference type="Proteomes" id="UP000177941">
    <property type="component" value="Unassembled WGS sequence"/>
</dbReference>
<dbReference type="InterPro" id="IPR011047">
    <property type="entry name" value="Quinoprotein_ADH-like_sf"/>
</dbReference>
<dbReference type="Gene3D" id="2.120.10.30">
    <property type="entry name" value="TolB, C-terminal domain"/>
    <property type="match status" value="1"/>
</dbReference>
<dbReference type="InterPro" id="IPR002372">
    <property type="entry name" value="PQQ_rpt_dom"/>
</dbReference>
<sequence length="238" mass="26659">MTVAPNGNPLVATSNGMLIQEIDRTNHQVVWQYGVLNQQYCDKCLHQPKKTHLFNNGTEVLVTDANNRRVVIINKATKQIVWEYGHKAEMRDAIGYLKGNRFAMPMDETGSQILISDTLTNKIMLIDRATKNIAWQWQDASGKWLQNVFPTSDGTFVAEDHLKNEVFEVNKDGKILWTLHQLADGTTLNYPTDAIKLGNSNVLISEGGKRRIIEVNPLTGEIVWKFTGAGLPTAIAVE</sequence>
<organism evidence="2 3">
    <name type="scientific">Candidatus Andersenbacteria bacterium RIFCSPHIGHO2_12_FULL_45_11b</name>
    <dbReference type="NCBI Taxonomy" id="1797282"/>
    <lineage>
        <taxon>Bacteria</taxon>
        <taxon>Candidatus Anderseniibacteriota</taxon>
    </lineage>
</organism>
<accession>A0A1G1XC01</accession>
<evidence type="ECO:0000259" key="1">
    <source>
        <dbReference type="Pfam" id="PF13360"/>
    </source>
</evidence>
<dbReference type="EMBL" id="MHHS01000029">
    <property type="protein sequence ID" value="OGY36797.1"/>
    <property type="molecule type" value="Genomic_DNA"/>
</dbReference>
<gene>
    <name evidence="2" type="ORF">A3E36_03855</name>
</gene>
<comment type="caution">
    <text evidence="2">The sequence shown here is derived from an EMBL/GenBank/DDBJ whole genome shotgun (WGS) entry which is preliminary data.</text>
</comment>
<reference evidence="2 3" key="1">
    <citation type="journal article" date="2016" name="Nat. Commun.">
        <title>Thousands of microbial genomes shed light on interconnected biogeochemical processes in an aquifer system.</title>
        <authorList>
            <person name="Anantharaman K."/>
            <person name="Brown C.T."/>
            <person name="Hug L.A."/>
            <person name="Sharon I."/>
            <person name="Castelle C.J."/>
            <person name="Probst A.J."/>
            <person name="Thomas B.C."/>
            <person name="Singh A."/>
            <person name="Wilkins M.J."/>
            <person name="Karaoz U."/>
            <person name="Brodie E.L."/>
            <person name="Williams K.H."/>
            <person name="Hubbard S.S."/>
            <person name="Banfield J.F."/>
        </authorList>
    </citation>
    <scope>NUCLEOTIDE SEQUENCE [LARGE SCALE GENOMIC DNA]</scope>
</reference>
<dbReference type="SUPFAM" id="SSF50998">
    <property type="entry name" value="Quinoprotein alcohol dehydrogenase-like"/>
    <property type="match status" value="1"/>
</dbReference>
<proteinExistence type="predicted"/>
<dbReference type="AlphaFoldDB" id="A0A1G1XC01"/>
<name>A0A1G1XC01_9BACT</name>
<dbReference type="InterPro" id="IPR011042">
    <property type="entry name" value="6-blade_b-propeller_TolB-like"/>
</dbReference>
<evidence type="ECO:0000313" key="3">
    <source>
        <dbReference type="Proteomes" id="UP000177941"/>
    </source>
</evidence>
<dbReference type="Pfam" id="PF13360">
    <property type="entry name" value="PQQ_2"/>
    <property type="match status" value="1"/>
</dbReference>